<evidence type="ECO:0008006" key="4">
    <source>
        <dbReference type="Google" id="ProtNLM"/>
    </source>
</evidence>
<dbReference type="STRING" id="1314785.A0A165D1D9"/>
<feature type="transmembrane region" description="Helical" evidence="1">
    <location>
        <begin position="212"/>
        <end position="229"/>
    </location>
</feature>
<evidence type="ECO:0000313" key="2">
    <source>
        <dbReference type="EMBL" id="KZT03950.1"/>
    </source>
</evidence>
<feature type="transmembrane region" description="Helical" evidence="1">
    <location>
        <begin position="42"/>
        <end position="63"/>
    </location>
</feature>
<dbReference type="RefSeq" id="XP_040761690.1">
    <property type="nucleotide sequence ID" value="XM_040909482.1"/>
</dbReference>
<feature type="transmembrane region" description="Helical" evidence="1">
    <location>
        <begin position="249"/>
        <end position="271"/>
    </location>
</feature>
<dbReference type="EMBL" id="KV427640">
    <property type="protein sequence ID" value="KZT03950.1"/>
    <property type="molecule type" value="Genomic_DNA"/>
</dbReference>
<feature type="transmembrane region" description="Helical" evidence="1">
    <location>
        <begin position="83"/>
        <end position="101"/>
    </location>
</feature>
<reference evidence="2 3" key="1">
    <citation type="journal article" date="2016" name="Mol. Biol. Evol.">
        <title>Comparative Genomics of Early-Diverging Mushroom-Forming Fungi Provides Insights into the Origins of Lignocellulose Decay Capabilities.</title>
        <authorList>
            <person name="Nagy L.G."/>
            <person name="Riley R."/>
            <person name="Tritt A."/>
            <person name="Adam C."/>
            <person name="Daum C."/>
            <person name="Floudas D."/>
            <person name="Sun H."/>
            <person name="Yadav J.S."/>
            <person name="Pangilinan J."/>
            <person name="Larsson K.H."/>
            <person name="Matsuura K."/>
            <person name="Barry K."/>
            <person name="Labutti K."/>
            <person name="Kuo R."/>
            <person name="Ohm R.A."/>
            <person name="Bhattacharya S.S."/>
            <person name="Shirouzu T."/>
            <person name="Yoshinaga Y."/>
            <person name="Martin F.M."/>
            <person name="Grigoriev I.V."/>
            <person name="Hibbett D.S."/>
        </authorList>
    </citation>
    <scope>NUCLEOTIDE SEQUENCE [LARGE SCALE GENOMIC DNA]</scope>
    <source>
        <strain evidence="2 3">93-53</strain>
    </source>
</reference>
<proteinExistence type="predicted"/>
<evidence type="ECO:0000256" key="1">
    <source>
        <dbReference type="SAM" id="Phobius"/>
    </source>
</evidence>
<feature type="transmembrane region" description="Helical" evidence="1">
    <location>
        <begin position="131"/>
        <end position="149"/>
    </location>
</feature>
<feature type="transmembrane region" description="Helical" evidence="1">
    <location>
        <begin position="169"/>
        <end position="191"/>
    </location>
</feature>
<keyword evidence="3" id="KW-1185">Reference proteome</keyword>
<keyword evidence="1" id="KW-0812">Transmembrane</keyword>
<gene>
    <name evidence="2" type="ORF">LAESUDRAFT_728655</name>
</gene>
<dbReference type="OrthoDB" id="5389493at2759"/>
<dbReference type="GeneID" id="63826511"/>
<accession>A0A165D1D9</accession>
<feature type="transmembrane region" description="Helical" evidence="1">
    <location>
        <begin position="12"/>
        <end position="35"/>
    </location>
</feature>
<keyword evidence="1" id="KW-0472">Membrane</keyword>
<name>A0A165D1D9_9APHY</name>
<sequence length="292" mass="32080">MSSDINYAHAEGIYSVAGAVILTVVYAPLLAFYLFRSVTRPTYVHFVLALFCLVRVVAFALRAALAGNSAAAHNENVLIAEEIIYQVSFFGVLYSAYTLVLDREALVDIAAVLRYFPSPLMVVYRIMRMRHLIRIALIAAIALGIAGTNDMISAKTQSAYNTAISLRSASVYIFLAVTCLLVLNSMLLAAVTIKTYAKQPPTQEQRGLSKLGATYGIFFLLAIAAMLFTREAFYAATEHHTSEQINEKLWYPLSALTELIAVMLFAVPGLVPSRKELPKEETSELNLLRGAV</sequence>
<dbReference type="InParanoid" id="A0A165D1D9"/>
<evidence type="ECO:0000313" key="3">
    <source>
        <dbReference type="Proteomes" id="UP000076871"/>
    </source>
</evidence>
<protein>
    <recommendedName>
        <fullName evidence="4">RTA1-domain-containing protein</fullName>
    </recommendedName>
</protein>
<keyword evidence="1" id="KW-1133">Transmembrane helix</keyword>
<dbReference type="AlphaFoldDB" id="A0A165D1D9"/>
<organism evidence="2 3">
    <name type="scientific">Laetiporus sulphureus 93-53</name>
    <dbReference type="NCBI Taxonomy" id="1314785"/>
    <lineage>
        <taxon>Eukaryota</taxon>
        <taxon>Fungi</taxon>
        <taxon>Dikarya</taxon>
        <taxon>Basidiomycota</taxon>
        <taxon>Agaricomycotina</taxon>
        <taxon>Agaricomycetes</taxon>
        <taxon>Polyporales</taxon>
        <taxon>Laetiporus</taxon>
    </lineage>
</organism>
<dbReference type="Proteomes" id="UP000076871">
    <property type="component" value="Unassembled WGS sequence"/>
</dbReference>